<evidence type="ECO:0000256" key="1">
    <source>
        <dbReference type="SAM" id="MobiDB-lite"/>
    </source>
</evidence>
<accession>A0ABU4T7K2</accession>
<reference evidence="2 3" key="1">
    <citation type="submission" date="2023-11" db="EMBL/GenBank/DDBJ databases">
        <title>Lentzea sokolovensis, sp. nov., Lentzea kristufkii, sp. nov., and Lentzea miocenensis, sp. nov., rare actinobacteria from Sokolov Coal Basin, Miocene lacustrine sediment, Czech Republic.</title>
        <authorList>
            <person name="Lara A."/>
            <person name="Kotroba L."/>
            <person name="Nouioui I."/>
            <person name="Neumann-Schaal M."/>
            <person name="Mast Y."/>
            <person name="Chronakova A."/>
        </authorList>
    </citation>
    <scope>NUCLEOTIDE SEQUENCE [LARGE SCALE GENOMIC DNA]</scope>
    <source>
        <strain evidence="2 3">BCCO 10_0856</strain>
    </source>
</reference>
<name>A0ABU4T7K2_9PSEU</name>
<organism evidence="2 3">
    <name type="scientific">Lentzea miocenica</name>
    <dbReference type="NCBI Taxonomy" id="3095431"/>
    <lineage>
        <taxon>Bacteria</taxon>
        <taxon>Bacillati</taxon>
        <taxon>Actinomycetota</taxon>
        <taxon>Actinomycetes</taxon>
        <taxon>Pseudonocardiales</taxon>
        <taxon>Pseudonocardiaceae</taxon>
        <taxon>Lentzea</taxon>
    </lineage>
</organism>
<sequence length="40" mass="4623">MFIRLLAKVYLLTLRFGAPTGRPSRWRTDGRVPDDSYPLS</sequence>
<protein>
    <submittedName>
        <fullName evidence="2">Uncharacterized protein</fullName>
    </submittedName>
</protein>
<dbReference type="RefSeq" id="WP_319969167.1">
    <property type="nucleotide sequence ID" value="NZ_JAXAVW010000025.1"/>
</dbReference>
<evidence type="ECO:0000313" key="3">
    <source>
        <dbReference type="Proteomes" id="UP001285521"/>
    </source>
</evidence>
<gene>
    <name evidence="2" type="ORF">SK803_28320</name>
</gene>
<evidence type="ECO:0000313" key="2">
    <source>
        <dbReference type="EMBL" id="MDX8034142.1"/>
    </source>
</evidence>
<keyword evidence="3" id="KW-1185">Reference proteome</keyword>
<dbReference type="EMBL" id="JAXAVW010000025">
    <property type="protein sequence ID" value="MDX8034142.1"/>
    <property type="molecule type" value="Genomic_DNA"/>
</dbReference>
<comment type="caution">
    <text evidence="2">The sequence shown here is derived from an EMBL/GenBank/DDBJ whole genome shotgun (WGS) entry which is preliminary data.</text>
</comment>
<feature type="region of interest" description="Disordered" evidence="1">
    <location>
        <begin position="19"/>
        <end position="40"/>
    </location>
</feature>
<dbReference type="Proteomes" id="UP001285521">
    <property type="component" value="Unassembled WGS sequence"/>
</dbReference>
<proteinExistence type="predicted"/>